<evidence type="ECO:0000256" key="1">
    <source>
        <dbReference type="SAM" id="MobiDB-lite"/>
    </source>
</evidence>
<reference evidence="2 3" key="1">
    <citation type="submission" date="2019-05" db="EMBL/GenBank/DDBJ databases">
        <title>Emergence of the Ug99 lineage of the wheat stem rust pathogen through somatic hybridization.</title>
        <authorList>
            <person name="Li F."/>
            <person name="Upadhyaya N.M."/>
            <person name="Sperschneider J."/>
            <person name="Matny O."/>
            <person name="Nguyen-Phuc H."/>
            <person name="Mago R."/>
            <person name="Raley C."/>
            <person name="Miller M.E."/>
            <person name="Silverstein K.A.T."/>
            <person name="Henningsen E."/>
            <person name="Hirsch C.D."/>
            <person name="Visser B."/>
            <person name="Pretorius Z.A."/>
            <person name="Steffenson B.J."/>
            <person name="Schwessinger B."/>
            <person name="Dodds P.N."/>
            <person name="Figueroa M."/>
        </authorList>
    </citation>
    <scope>NUCLEOTIDE SEQUENCE [LARGE SCALE GENOMIC DNA]</scope>
    <source>
        <strain evidence="2">21-0</strain>
    </source>
</reference>
<feature type="compositionally biased region" description="Polar residues" evidence="1">
    <location>
        <begin position="235"/>
        <end position="249"/>
    </location>
</feature>
<comment type="caution">
    <text evidence="2">The sequence shown here is derived from an EMBL/GenBank/DDBJ whole genome shotgun (WGS) entry which is preliminary data.</text>
</comment>
<gene>
    <name evidence="2" type="ORF">PGT21_001777</name>
</gene>
<dbReference type="EMBL" id="VSWC01000027">
    <property type="protein sequence ID" value="KAA1109887.1"/>
    <property type="molecule type" value="Genomic_DNA"/>
</dbReference>
<sequence length="278" mass="29719">MVWSRRLLDRSLNHLERSDLNINHPTLNPSLPKPLINFPPPTPVDSIANIKQTDSSSADTQQVSATSAHPTADSKPDDYPAACSSHPPEILPTLCGTSSASFKRQPSPSMYDSGINIPRQTEDLPDWLNGCITGAPQTSNYIHANVSLHSTAAINPTPSMTETLGFVPGTPGTRFTKDQPRFAVSVTKQLKKHRSAAPVSTTTAQLDCPVVQPATLPAASKGKSNSARSAKPKQTHVSSGDKSASSVLNPSAKRQAKAVEQPPLLGQLEQPELARKFI</sequence>
<feature type="region of interest" description="Disordered" evidence="1">
    <location>
        <begin position="20"/>
        <end position="84"/>
    </location>
</feature>
<organism evidence="2 3">
    <name type="scientific">Puccinia graminis f. sp. tritici</name>
    <dbReference type="NCBI Taxonomy" id="56615"/>
    <lineage>
        <taxon>Eukaryota</taxon>
        <taxon>Fungi</taxon>
        <taxon>Dikarya</taxon>
        <taxon>Basidiomycota</taxon>
        <taxon>Pucciniomycotina</taxon>
        <taxon>Pucciniomycetes</taxon>
        <taxon>Pucciniales</taxon>
        <taxon>Pucciniaceae</taxon>
        <taxon>Puccinia</taxon>
    </lineage>
</organism>
<accession>A0A5B0Q9N9</accession>
<evidence type="ECO:0000313" key="2">
    <source>
        <dbReference type="EMBL" id="KAA1109887.1"/>
    </source>
</evidence>
<proteinExistence type="predicted"/>
<dbReference type="OrthoDB" id="2506810at2759"/>
<name>A0A5B0Q9N9_PUCGR</name>
<feature type="compositionally biased region" description="Polar residues" evidence="1">
    <location>
        <begin position="49"/>
        <end position="69"/>
    </location>
</feature>
<keyword evidence="3" id="KW-1185">Reference proteome</keyword>
<protein>
    <submittedName>
        <fullName evidence="2">Uncharacterized protein</fullName>
    </submittedName>
</protein>
<dbReference type="AlphaFoldDB" id="A0A5B0Q9N9"/>
<feature type="compositionally biased region" description="Low complexity" evidence="1">
    <location>
        <begin position="260"/>
        <end position="271"/>
    </location>
</feature>
<evidence type="ECO:0000313" key="3">
    <source>
        <dbReference type="Proteomes" id="UP000324748"/>
    </source>
</evidence>
<feature type="compositionally biased region" description="Polar residues" evidence="1">
    <location>
        <begin position="20"/>
        <end position="29"/>
    </location>
</feature>
<feature type="region of interest" description="Disordered" evidence="1">
    <location>
        <begin position="217"/>
        <end position="278"/>
    </location>
</feature>
<dbReference type="Proteomes" id="UP000324748">
    <property type="component" value="Unassembled WGS sequence"/>
</dbReference>